<evidence type="ECO:0000313" key="3">
    <source>
        <dbReference type="Proteomes" id="UP000243799"/>
    </source>
</evidence>
<accession>A0A1I1C7B3</accession>
<organism evidence="2 3">
    <name type="scientific">Amycolatopsis marina</name>
    <dbReference type="NCBI Taxonomy" id="490629"/>
    <lineage>
        <taxon>Bacteria</taxon>
        <taxon>Bacillati</taxon>
        <taxon>Actinomycetota</taxon>
        <taxon>Actinomycetes</taxon>
        <taxon>Pseudonocardiales</taxon>
        <taxon>Pseudonocardiaceae</taxon>
        <taxon>Amycolatopsis</taxon>
    </lineage>
</organism>
<keyword evidence="3" id="KW-1185">Reference proteome</keyword>
<keyword evidence="2" id="KW-0808">Transferase</keyword>
<dbReference type="PANTHER" id="PTHR42912">
    <property type="entry name" value="METHYLTRANSFERASE"/>
    <property type="match status" value="1"/>
</dbReference>
<protein>
    <submittedName>
        <fullName evidence="2">Ubiquinone/menaquinone biosynthesis C-methylase UbiE</fullName>
    </submittedName>
</protein>
<dbReference type="EMBL" id="FOKG01000020">
    <property type="protein sequence ID" value="SFB56640.1"/>
    <property type="molecule type" value="Genomic_DNA"/>
</dbReference>
<name>A0A1I1C7B3_9PSEU</name>
<dbReference type="InterPro" id="IPR050508">
    <property type="entry name" value="Methyltransf_Superfamily"/>
</dbReference>
<proteinExistence type="predicted"/>
<dbReference type="OrthoDB" id="9795634at2"/>
<sequence length="368" mass="41108">MQETAGVPDGRGRRAHLVGPRQRTLEVCVASHEYQRCTIESRIRDHSRCRRARRNSCCSNAAGGRCVTLPRKASRARFTCRRRRGSVQGCCRRRGYATGHEGWSPSARYFQSRLYAVQQTLRCCPGGDLLDVGCGPGMLVRHLLDTRLGDFRITASDQSLAMVEAVAHQSSGAGGVELVVSGIEDMPFSDESFDVVLAMGVLEYADAAGALRELARVVRPGGLVVMTMLNPVSPYRLFEWCIYWPALRAHGRVQGLLGTPAERRYGARRSGIRAVPHSHLRRMLYDVGLCPQEAIYYDLTPLVPPLDKLVRRWKRDWRVNPEKTVGSGVRRWLGTAYLVSAHRPTVRLKTVDDELNLSSHASHHTPLQ</sequence>
<dbReference type="GO" id="GO:0008757">
    <property type="term" value="F:S-adenosylmethionine-dependent methyltransferase activity"/>
    <property type="evidence" value="ECO:0007669"/>
    <property type="project" value="InterPro"/>
</dbReference>
<keyword evidence="2" id="KW-0830">Ubiquinone</keyword>
<dbReference type="InterPro" id="IPR029063">
    <property type="entry name" value="SAM-dependent_MTases_sf"/>
</dbReference>
<dbReference type="InterPro" id="IPR013216">
    <property type="entry name" value="Methyltransf_11"/>
</dbReference>
<dbReference type="Pfam" id="PF08241">
    <property type="entry name" value="Methyltransf_11"/>
    <property type="match status" value="1"/>
</dbReference>
<dbReference type="GO" id="GO:0032259">
    <property type="term" value="P:methylation"/>
    <property type="evidence" value="ECO:0007669"/>
    <property type="project" value="UniProtKB-KW"/>
</dbReference>
<reference evidence="3" key="1">
    <citation type="submission" date="2016-10" db="EMBL/GenBank/DDBJ databases">
        <authorList>
            <person name="Varghese N."/>
            <person name="Submissions S."/>
        </authorList>
    </citation>
    <scope>NUCLEOTIDE SEQUENCE [LARGE SCALE GENOMIC DNA]</scope>
    <source>
        <strain evidence="3">CGMCC 4.3568</strain>
    </source>
</reference>
<feature type="domain" description="Methyltransferase type 11" evidence="1">
    <location>
        <begin position="130"/>
        <end position="225"/>
    </location>
</feature>
<dbReference type="Gene3D" id="3.40.50.150">
    <property type="entry name" value="Vaccinia Virus protein VP39"/>
    <property type="match status" value="1"/>
</dbReference>
<dbReference type="STRING" id="490629.SAMN05216266_12026"/>
<dbReference type="AlphaFoldDB" id="A0A1I1C7B3"/>
<dbReference type="SUPFAM" id="SSF53335">
    <property type="entry name" value="S-adenosyl-L-methionine-dependent methyltransferases"/>
    <property type="match status" value="1"/>
</dbReference>
<evidence type="ECO:0000259" key="1">
    <source>
        <dbReference type="Pfam" id="PF08241"/>
    </source>
</evidence>
<keyword evidence="2" id="KW-0489">Methyltransferase</keyword>
<gene>
    <name evidence="2" type="ORF">SAMN05216266_12026</name>
</gene>
<evidence type="ECO:0000313" key="2">
    <source>
        <dbReference type="EMBL" id="SFB56640.1"/>
    </source>
</evidence>
<dbReference type="PANTHER" id="PTHR42912:SF93">
    <property type="entry name" value="N6-ADENOSINE-METHYLTRANSFERASE TMT1A"/>
    <property type="match status" value="1"/>
</dbReference>
<dbReference type="CDD" id="cd02440">
    <property type="entry name" value="AdoMet_MTases"/>
    <property type="match status" value="1"/>
</dbReference>
<dbReference type="Proteomes" id="UP000243799">
    <property type="component" value="Unassembled WGS sequence"/>
</dbReference>